<proteinExistence type="predicted"/>
<feature type="compositionally biased region" description="Basic and acidic residues" evidence="1">
    <location>
        <begin position="24"/>
        <end position="52"/>
    </location>
</feature>
<dbReference type="RefSeq" id="WP_223676059.1">
    <property type="nucleotide sequence ID" value="NZ_JAINZW010000003.1"/>
</dbReference>
<sequence length="61" mass="6562">MSGKQAPPAPDPKPGHNPGYSEPQPRDPGDARQPEPKHKPNPDEGGLDREPDNDQDPATDD</sequence>
<keyword evidence="3" id="KW-1185">Reference proteome</keyword>
<reference evidence="2 3" key="1">
    <citation type="submission" date="2021-09" db="EMBL/GenBank/DDBJ databases">
        <title>Lysobacter sp. 13A isolated from the river sediment.</title>
        <authorList>
            <person name="Liu H."/>
            <person name="Li S."/>
            <person name="Mao S."/>
        </authorList>
    </citation>
    <scope>NUCLEOTIDE SEQUENCE [LARGE SCALE GENOMIC DNA]</scope>
    <source>
        <strain evidence="2 3">13A</strain>
    </source>
</reference>
<evidence type="ECO:0000313" key="2">
    <source>
        <dbReference type="EMBL" id="MBZ4039613.1"/>
    </source>
</evidence>
<accession>A0ABS7T6Y4</accession>
<dbReference type="EMBL" id="JAINZW010000003">
    <property type="protein sequence ID" value="MBZ4039613.1"/>
    <property type="molecule type" value="Genomic_DNA"/>
</dbReference>
<dbReference type="Proteomes" id="UP001430954">
    <property type="component" value="Unassembled WGS sequence"/>
</dbReference>
<protein>
    <submittedName>
        <fullName evidence="2">Uncharacterized protein</fullName>
    </submittedName>
</protein>
<gene>
    <name evidence="2" type="ORF">K6753_08710</name>
</gene>
<name>A0ABS7T6Y4_9GAMM</name>
<feature type="region of interest" description="Disordered" evidence="1">
    <location>
        <begin position="1"/>
        <end position="61"/>
    </location>
</feature>
<evidence type="ECO:0000256" key="1">
    <source>
        <dbReference type="SAM" id="MobiDB-lite"/>
    </source>
</evidence>
<organism evidence="2 3">
    <name type="scientific">Novilysobacter selenitireducens</name>
    <dbReference type="NCBI Taxonomy" id="2872639"/>
    <lineage>
        <taxon>Bacteria</taxon>
        <taxon>Pseudomonadati</taxon>
        <taxon>Pseudomonadota</taxon>
        <taxon>Gammaproteobacteria</taxon>
        <taxon>Lysobacterales</taxon>
        <taxon>Lysobacteraceae</taxon>
        <taxon>Novilysobacter</taxon>
    </lineage>
</organism>
<comment type="caution">
    <text evidence="2">The sequence shown here is derived from an EMBL/GenBank/DDBJ whole genome shotgun (WGS) entry which is preliminary data.</text>
</comment>
<evidence type="ECO:0000313" key="3">
    <source>
        <dbReference type="Proteomes" id="UP001430954"/>
    </source>
</evidence>